<comment type="similarity">
    <text evidence="1">Belongs to the sigma-70 factor family. ECF subfamily.</text>
</comment>
<evidence type="ECO:0000313" key="8">
    <source>
        <dbReference type="EMBL" id="MDQ0464588.1"/>
    </source>
</evidence>
<reference evidence="8 9" key="1">
    <citation type="submission" date="2023-07" db="EMBL/GenBank/DDBJ databases">
        <title>Genomic Encyclopedia of Type Strains, Phase IV (KMG-IV): sequencing the most valuable type-strain genomes for metagenomic binning, comparative biology and taxonomic classification.</title>
        <authorList>
            <person name="Goeker M."/>
        </authorList>
    </citation>
    <scope>NUCLEOTIDE SEQUENCE [LARGE SCALE GENOMIC DNA]</scope>
    <source>
        <strain evidence="8 9">DSM 18695</strain>
    </source>
</reference>
<dbReference type="InterPro" id="IPR013324">
    <property type="entry name" value="RNA_pol_sigma_r3/r4-like"/>
</dbReference>
<comment type="caution">
    <text evidence="8">The sequence shown here is derived from an EMBL/GenBank/DDBJ whole genome shotgun (WGS) entry which is preliminary data.</text>
</comment>
<dbReference type="InterPro" id="IPR014284">
    <property type="entry name" value="RNA_pol_sigma-70_dom"/>
</dbReference>
<protein>
    <submittedName>
        <fullName evidence="8">RNA polymerase sigma-70 factor (ECF subfamily)</fullName>
    </submittedName>
</protein>
<evidence type="ECO:0000256" key="1">
    <source>
        <dbReference type="ARBA" id="ARBA00010641"/>
    </source>
</evidence>
<dbReference type="PANTHER" id="PTHR43133:SF8">
    <property type="entry name" value="RNA POLYMERASE SIGMA FACTOR HI_1459-RELATED"/>
    <property type="match status" value="1"/>
</dbReference>
<keyword evidence="9" id="KW-1185">Reference proteome</keyword>
<evidence type="ECO:0000313" key="9">
    <source>
        <dbReference type="Proteomes" id="UP001228905"/>
    </source>
</evidence>
<evidence type="ECO:0000256" key="3">
    <source>
        <dbReference type="ARBA" id="ARBA00023082"/>
    </source>
</evidence>
<organism evidence="8 9">
    <name type="scientific">Caulobacter ginsengisoli</name>
    <dbReference type="NCBI Taxonomy" id="400775"/>
    <lineage>
        <taxon>Bacteria</taxon>
        <taxon>Pseudomonadati</taxon>
        <taxon>Pseudomonadota</taxon>
        <taxon>Alphaproteobacteria</taxon>
        <taxon>Caulobacterales</taxon>
        <taxon>Caulobacteraceae</taxon>
        <taxon>Caulobacter</taxon>
    </lineage>
</organism>
<keyword evidence="5" id="KW-0804">Transcription</keyword>
<dbReference type="InterPro" id="IPR039425">
    <property type="entry name" value="RNA_pol_sigma-70-like"/>
</dbReference>
<dbReference type="RefSeq" id="WP_307349373.1">
    <property type="nucleotide sequence ID" value="NZ_JAUSVS010000004.1"/>
</dbReference>
<dbReference type="Gene3D" id="1.10.10.10">
    <property type="entry name" value="Winged helix-like DNA-binding domain superfamily/Winged helix DNA-binding domain"/>
    <property type="match status" value="1"/>
</dbReference>
<dbReference type="Proteomes" id="UP001228905">
    <property type="component" value="Unassembled WGS sequence"/>
</dbReference>
<dbReference type="NCBIfam" id="TIGR02937">
    <property type="entry name" value="sigma70-ECF"/>
    <property type="match status" value="1"/>
</dbReference>
<dbReference type="InterPro" id="IPR007627">
    <property type="entry name" value="RNA_pol_sigma70_r2"/>
</dbReference>
<keyword evidence="2" id="KW-0805">Transcription regulation</keyword>
<dbReference type="Pfam" id="PF04542">
    <property type="entry name" value="Sigma70_r2"/>
    <property type="match status" value="1"/>
</dbReference>
<keyword evidence="3" id="KW-0731">Sigma factor</keyword>
<dbReference type="InterPro" id="IPR013249">
    <property type="entry name" value="RNA_pol_sigma70_r4_t2"/>
</dbReference>
<evidence type="ECO:0000256" key="5">
    <source>
        <dbReference type="ARBA" id="ARBA00023163"/>
    </source>
</evidence>
<evidence type="ECO:0000256" key="4">
    <source>
        <dbReference type="ARBA" id="ARBA00023125"/>
    </source>
</evidence>
<gene>
    <name evidence="8" type="ORF">QO010_002372</name>
</gene>
<sequence>MTPASGDPQAAAARRGERGAFDALMRREKAGLYAFVRRYVGDADEAVDVTQEAFVAAWRAIGRYDPARPFGVWLRAIALNKCRDHARRAKVRRLFLGAFAAEPPAPPAEPLDDERDAALARLDQAIARLPDRYRAPLLLTTAGGLSHEEAGRVLNLSAKAVEMRLYRARRDLTAMLAPIGEG</sequence>
<dbReference type="SUPFAM" id="SSF88946">
    <property type="entry name" value="Sigma2 domain of RNA polymerase sigma factors"/>
    <property type="match status" value="1"/>
</dbReference>
<proteinExistence type="inferred from homology"/>
<dbReference type="CDD" id="cd06171">
    <property type="entry name" value="Sigma70_r4"/>
    <property type="match status" value="1"/>
</dbReference>
<dbReference type="EMBL" id="JAUSVS010000004">
    <property type="protein sequence ID" value="MDQ0464588.1"/>
    <property type="molecule type" value="Genomic_DNA"/>
</dbReference>
<evidence type="ECO:0000259" key="6">
    <source>
        <dbReference type="Pfam" id="PF04542"/>
    </source>
</evidence>
<feature type="domain" description="RNA polymerase sigma-70 region 2" evidence="6">
    <location>
        <begin position="24"/>
        <end position="90"/>
    </location>
</feature>
<accession>A0ABU0IRE4</accession>
<dbReference type="InterPro" id="IPR013325">
    <property type="entry name" value="RNA_pol_sigma_r2"/>
</dbReference>
<dbReference type="PANTHER" id="PTHR43133">
    <property type="entry name" value="RNA POLYMERASE ECF-TYPE SIGMA FACTO"/>
    <property type="match status" value="1"/>
</dbReference>
<evidence type="ECO:0000256" key="2">
    <source>
        <dbReference type="ARBA" id="ARBA00023015"/>
    </source>
</evidence>
<dbReference type="Pfam" id="PF08281">
    <property type="entry name" value="Sigma70_r4_2"/>
    <property type="match status" value="1"/>
</dbReference>
<evidence type="ECO:0000259" key="7">
    <source>
        <dbReference type="Pfam" id="PF08281"/>
    </source>
</evidence>
<dbReference type="SUPFAM" id="SSF88659">
    <property type="entry name" value="Sigma3 and sigma4 domains of RNA polymerase sigma factors"/>
    <property type="match status" value="1"/>
</dbReference>
<name>A0ABU0IRE4_9CAUL</name>
<keyword evidence="4" id="KW-0238">DNA-binding</keyword>
<dbReference type="Gene3D" id="1.10.1740.10">
    <property type="match status" value="1"/>
</dbReference>
<dbReference type="InterPro" id="IPR036388">
    <property type="entry name" value="WH-like_DNA-bd_sf"/>
</dbReference>
<feature type="domain" description="RNA polymerase sigma factor 70 region 4 type 2" evidence="7">
    <location>
        <begin position="120"/>
        <end position="172"/>
    </location>
</feature>